<dbReference type="PANTHER" id="PTHR37049:SF5">
    <property type="entry name" value="TAIL SPECIFIC PROTEASE DOMAIN-CONTAINING PROTEIN"/>
    <property type="match status" value="1"/>
</dbReference>
<accession>A0A8E2AJU2</accession>
<keyword evidence="3" id="KW-1185">Reference proteome</keyword>
<dbReference type="GO" id="GO:0006508">
    <property type="term" value="P:proteolysis"/>
    <property type="evidence" value="ECO:0007669"/>
    <property type="project" value="InterPro"/>
</dbReference>
<evidence type="ECO:0000313" key="2">
    <source>
        <dbReference type="EMBL" id="OCH85836.1"/>
    </source>
</evidence>
<sequence>MGNLFGCCSVTAACVYNAAAGTGIPDVRTTDPCAAIGNKTWVSPRDVRACFSSFPVAAEIKENIIDVVNKTLAFHTSVNYQRSAPPPFDIDVHEDVLWDLARIRRQTYASDFDLHIDISRSLKRLNDGHCVYINLCYDSLFLTFLPTPLVLLTNGSGHQNVHIASEAFEVASAEFKDDIEYWQNALPGKLRGRLSSLSGATVLTIDGKHPFAAVDQNTLTTGGYQGFGTRQNTFFSSYQVVSTGWNYFMGNFAQMPLPLTDSVELTIQRVNSTEIETINLPYRSKLSPSALLWNDSTSFRENNCAAGPATNGDNLYSTKLSLLNPNTIKPASIFQQQPRIDPADARKHRQNVIIDIMPQQNIALPPALTPQTPLNGSWSVAQFFMLKDNRTGVLALGSFSASSFDEFQRNLLYGLTNLTQQGATRLVVDVTNNGGGFICVAHWLHRIIVGPTNTTVPQAGLDTATRAGPLAQLIVKEIINGGDPDTQLLYNPLNWAYANHTKFPEALDWLQPPVKRVVNGQPDAFSQRLGDECQPFQVEPPAERLFDPKKTAIISNGRCASSCSLFSITMAKEEGATTVVVGGKADVQQQYCGVVGGQSTDFSTIDTEIKSVNLKNHSLAPPDFKTNSVQGITWRLGFGLDDPSEPEEWQDHPADLNLPLTEDMANNPVAIWERVAEIVFSD</sequence>
<dbReference type="GO" id="GO:0008236">
    <property type="term" value="F:serine-type peptidase activity"/>
    <property type="evidence" value="ECO:0007669"/>
    <property type="project" value="InterPro"/>
</dbReference>
<dbReference type="AlphaFoldDB" id="A0A8E2AJU2"/>
<protein>
    <recommendedName>
        <fullName evidence="1">Tail specific protease domain-containing protein</fullName>
    </recommendedName>
</protein>
<dbReference type="Gene3D" id="3.90.226.10">
    <property type="entry name" value="2-enoyl-CoA Hydratase, Chain A, domain 1"/>
    <property type="match status" value="1"/>
</dbReference>
<dbReference type="SUPFAM" id="SSF52096">
    <property type="entry name" value="ClpP/crotonase"/>
    <property type="match status" value="1"/>
</dbReference>
<gene>
    <name evidence="2" type="ORF">OBBRIDRAFT_739172</name>
</gene>
<dbReference type="Proteomes" id="UP000250043">
    <property type="component" value="Unassembled WGS sequence"/>
</dbReference>
<proteinExistence type="predicted"/>
<reference evidence="2 3" key="1">
    <citation type="submission" date="2016-07" db="EMBL/GenBank/DDBJ databases">
        <title>Draft genome of the white-rot fungus Obba rivulosa 3A-2.</title>
        <authorList>
            <consortium name="DOE Joint Genome Institute"/>
            <person name="Miettinen O."/>
            <person name="Riley R."/>
            <person name="Acob R."/>
            <person name="Barry K."/>
            <person name="Cullen D."/>
            <person name="De Vries R."/>
            <person name="Hainaut M."/>
            <person name="Hatakka A."/>
            <person name="Henrissat B."/>
            <person name="Hilden K."/>
            <person name="Kuo R."/>
            <person name="Labutti K."/>
            <person name="Lipzen A."/>
            <person name="Makela M.R."/>
            <person name="Sandor L."/>
            <person name="Spatafora J.W."/>
            <person name="Grigoriev I.V."/>
            <person name="Hibbett D.S."/>
        </authorList>
    </citation>
    <scope>NUCLEOTIDE SEQUENCE [LARGE SCALE GENOMIC DNA]</scope>
    <source>
        <strain evidence="2 3">3A-2</strain>
    </source>
</reference>
<dbReference type="InterPro" id="IPR052766">
    <property type="entry name" value="S41A_metabolite_peptidase"/>
</dbReference>
<dbReference type="InterPro" id="IPR005151">
    <property type="entry name" value="Tail-specific_protease"/>
</dbReference>
<name>A0A8E2AJU2_9APHY</name>
<dbReference type="InterPro" id="IPR029045">
    <property type="entry name" value="ClpP/crotonase-like_dom_sf"/>
</dbReference>
<feature type="domain" description="Tail specific protease" evidence="1">
    <location>
        <begin position="391"/>
        <end position="580"/>
    </location>
</feature>
<evidence type="ECO:0000259" key="1">
    <source>
        <dbReference type="Pfam" id="PF03572"/>
    </source>
</evidence>
<dbReference type="Pfam" id="PF03572">
    <property type="entry name" value="Peptidase_S41"/>
    <property type="match status" value="1"/>
</dbReference>
<organism evidence="2 3">
    <name type="scientific">Obba rivulosa</name>
    <dbReference type="NCBI Taxonomy" id="1052685"/>
    <lineage>
        <taxon>Eukaryota</taxon>
        <taxon>Fungi</taxon>
        <taxon>Dikarya</taxon>
        <taxon>Basidiomycota</taxon>
        <taxon>Agaricomycotina</taxon>
        <taxon>Agaricomycetes</taxon>
        <taxon>Polyporales</taxon>
        <taxon>Gelatoporiaceae</taxon>
        <taxon>Obba</taxon>
    </lineage>
</organism>
<evidence type="ECO:0000313" key="3">
    <source>
        <dbReference type="Proteomes" id="UP000250043"/>
    </source>
</evidence>
<dbReference type="EMBL" id="KV722560">
    <property type="protein sequence ID" value="OCH85836.1"/>
    <property type="molecule type" value="Genomic_DNA"/>
</dbReference>
<dbReference type="PANTHER" id="PTHR37049">
    <property type="entry name" value="PEPTIDASE S41 FAMILY PROTEIN"/>
    <property type="match status" value="1"/>
</dbReference>
<dbReference type="OrthoDB" id="27214at2759"/>